<gene>
    <name evidence="1" type="ORF">BJ984_001869</name>
</gene>
<dbReference type="Gene3D" id="6.10.250.660">
    <property type="match status" value="2"/>
</dbReference>
<dbReference type="RefSeq" id="WP_179547794.1">
    <property type="nucleotide sequence ID" value="NZ_BSEW01000001.1"/>
</dbReference>
<keyword evidence="2" id="KW-1185">Reference proteome</keyword>
<reference evidence="1 2" key="1">
    <citation type="submission" date="2020-07" db="EMBL/GenBank/DDBJ databases">
        <title>Sequencing the genomes of 1000 actinobacteria strains.</title>
        <authorList>
            <person name="Klenk H.-P."/>
        </authorList>
    </citation>
    <scope>NUCLEOTIDE SEQUENCE [LARGE SCALE GENOMIC DNA]</scope>
    <source>
        <strain evidence="1 2">DSM 26474</strain>
    </source>
</reference>
<evidence type="ECO:0000313" key="1">
    <source>
        <dbReference type="EMBL" id="NYD70711.1"/>
    </source>
</evidence>
<proteinExistence type="predicted"/>
<dbReference type="InterPro" id="IPR019932">
    <property type="entry name" value="CHP03543"/>
</dbReference>
<evidence type="ECO:0000313" key="2">
    <source>
        <dbReference type="Proteomes" id="UP000549913"/>
    </source>
</evidence>
<dbReference type="NCBIfam" id="TIGR03544">
    <property type="entry name" value="DivI1A_domain"/>
    <property type="match status" value="2"/>
</dbReference>
<accession>A0A852SPD2</accession>
<protein>
    <submittedName>
        <fullName evidence="1">DivIVA domain-containing protein</fullName>
    </submittedName>
</protein>
<name>A0A852SPD2_9MICO</name>
<dbReference type="Proteomes" id="UP000549913">
    <property type="component" value="Unassembled WGS sequence"/>
</dbReference>
<sequence length="184" mass="20577">MSAPFPRTRSSSLGYDIDEVDDFLARARVAYDERDQAGEFTLTAAMVRQTAFSMEKGGYDARAVDAALERLEDAFALRERDQAYRQQGDEAWFAEARGRAAEILARLERPDGEKFDRAGFLRQGYNRRDVDAFAAQLVEYFRSGADVTVSDVRTAVFRPGRGGYSEPQVDAVLDAVVDVMLAVR</sequence>
<comment type="caution">
    <text evidence="1">The sequence shown here is derived from an EMBL/GenBank/DDBJ whole genome shotgun (WGS) entry which is preliminary data.</text>
</comment>
<dbReference type="EMBL" id="JACCBM010000001">
    <property type="protein sequence ID" value="NYD70711.1"/>
    <property type="molecule type" value="Genomic_DNA"/>
</dbReference>
<dbReference type="AlphaFoldDB" id="A0A852SPD2"/>
<organism evidence="1 2">
    <name type="scientific">Herbiconiux flava</name>
    <dbReference type="NCBI Taxonomy" id="881268"/>
    <lineage>
        <taxon>Bacteria</taxon>
        <taxon>Bacillati</taxon>
        <taxon>Actinomycetota</taxon>
        <taxon>Actinomycetes</taxon>
        <taxon>Micrococcales</taxon>
        <taxon>Microbacteriaceae</taxon>
        <taxon>Herbiconiux</taxon>
    </lineage>
</organism>
<dbReference type="NCBIfam" id="TIGR03543">
    <property type="entry name" value="divI1A_rptt_fam"/>
    <property type="match status" value="1"/>
</dbReference>
<dbReference type="InterPro" id="IPR019933">
    <property type="entry name" value="DivIVA_domain"/>
</dbReference>